<accession>A0A166BDU7</accession>
<evidence type="ECO:0000313" key="1">
    <source>
        <dbReference type="EMBL" id="KZX13202.1"/>
    </source>
</evidence>
<name>A0A166BDU7_9EURY</name>
<dbReference type="EMBL" id="LWMV01000154">
    <property type="protein sequence ID" value="KZX13202.1"/>
    <property type="molecule type" value="Genomic_DNA"/>
</dbReference>
<organism evidence="1 2">
    <name type="scientific">Methanobrevibacter curvatus</name>
    <dbReference type="NCBI Taxonomy" id="49547"/>
    <lineage>
        <taxon>Archaea</taxon>
        <taxon>Methanobacteriati</taxon>
        <taxon>Methanobacteriota</taxon>
        <taxon>Methanomada group</taxon>
        <taxon>Methanobacteria</taxon>
        <taxon>Methanobacteriales</taxon>
        <taxon>Methanobacteriaceae</taxon>
        <taxon>Methanobrevibacter</taxon>
    </lineage>
</organism>
<dbReference type="SUPFAM" id="SSF51316">
    <property type="entry name" value="Mss4-like"/>
    <property type="match status" value="1"/>
</dbReference>
<protein>
    <submittedName>
        <fullName evidence="1">Peptide methionine sulfoxide reductase MsrB</fullName>
        <ecNumber evidence="1">1.8.4.12</ecNumber>
    </submittedName>
</protein>
<reference evidence="1 2" key="1">
    <citation type="submission" date="2016-04" db="EMBL/GenBank/DDBJ databases">
        <title>Genome sequence of Methanobrevibacter curvatus DSM 11111.</title>
        <authorList>
            <person name="Poehlein A."/>
            <person name="Seedorf H."/>
            <person name="Daniel R."/>
        </authorList>
    </citation>
    <scope>NUCLEOTIDE SEQUENCE [LARGE SCALE GENOMIC DNA]</scope>
    <source>
        <strain evidence="1 2">DSM 11111</strain>
    </source>
</reference>
<keyword evidence="1" id="KW-0560">Oxidoreductase</keyword>
<dbReference type="Proteomes" id="UP000077245">
    <property type="component" value="Unassembled WGS sequence"/>
</dbReference>
<keyword evidence="2" id="KW-1185">Reference proteome</keyword>
<dbReference type="InterPro" id="IPR011057">
    <property type="entry name" value="Mss4-like_sf"/>
</dbReference>
<proteinExistence type="predicted"/>
<gene>
    <name evidence="1" type="primary">msrB</name>
    <name evidence="1" type="ORF">MBCUR_07290</name>
</gene>
<comment type="caution">
    <text evidence="1">The sequence shown here is derived from an EMBL/GenBank/DDBJ whole genome shotgun (WGS) entry which is preliminary data.</text>
</comment>
<dbReference type="AlphaFoldDB" id="A0A166BDU7"/>
<sequence length="63" mass="7268">MRQKPGTGKYYKFDSDCGLPPFSKTFKLNLFGKNMDDFYGILRTEIKIKIASLILVICLMMVQ</sequence>
<dbReference type="EC" id="1.8.4.12" evidence="1"/>
<dbReference type="GO" id="GO:0033743">
    <property type="term" value="F:peptide-methionine (R)-S-oxide reductase activity"/>
    <property type="evidence" value="ECO:0007669"/>
    <property type="project" value="UniProtKB-EC"/>
</dbReference>
<dbReference type="RefSeq" id="WP_157077658.1">
    <property type="nucleotide sequence ID" value="NZ_LWMV01000154.1"/>
</dbReference>
<dbReference type="PATRIC" id="fig|49547.3.peg.789"/>
<evidence type="ECO:0000313" key="2">
    <source>
        <dbReference type="Proteomes" id="UP000077245"/>
    </source>
</evidence>